<feature type="domain" description="Penicillin-binding protein transpeptidase" evidence="1">
    <location>
        <begin position="3"/>
        <end position="85"/>
    </location>
</feature>
<dbReference type="GO" id="GO:0008658">
    <property type="term" value="F:penicillin binding"/>
    <property type="evidence" value="ECO:0007669"/>
    <property type="project" value="InterPro"/>
</dbReference>
<dbReference type="GO" id="GO:0071972">
    <property type="term" value="F:peptidoglycan L,D-transpeptidase activity"/>
    <property type="evidence" value="ECO:0007669"/>
    <property type="project" value="TreeGrafter"/>
</dbReference>
<dbReference type="PANTHER" id="PTHR30627">
    <property type="entry name" value="PEPTIDOGLYCAN D,D-TRANSPEPTIDASE"/>
    <property type="match status" value="1"/>
</dbReference>
<reference evidence="2" key="1">
    <citation type="submission" date="2024-06" db="EMBL/GenBank/DDBJ databases">
        <authorList>
            <consortium name="consrtm"/>
            <person name="Uemura M."/>
            <person name="Terahara T."/>
        </authorList>
    </citation>
    <scope>NUCLEOTIDE SEQUENCE</scope>
    <source>
        <strain evidence="2">KM77-8</strain>
    </source>
</reference>
<evidence type="ECO:0000313" key="2">
    <source>
        <dbReference type="EMBL" id="BFO15259.1"/>
    </source>
</evidence>
<dbReference type="Gene3D" id="3.40.710.10">
    <property type="entry name" value="DD-peptidase/beta-lactamase superfamily"/>
    <property type="match status" value="1"/>
</dbReference>
<dbReference type="EMBL" id="AP035768">
    <property type="protein sequence ID" value="BFO15259.1"/>
    <property type="molecule type" value="Genomic_DNA"/>
</dbReference>
<gene>
    <name evidence="2" type="ORF">SHKM778_16470</name>
</gene>
<dbReference type="InterPro" id="IPR050515">
    <property type="entry name" value="Beta-lactam/transpept"/>
</dbReference>
<sequence>MAAVEPSTGRILALVSVPSYDPALLSGNGSAARDAWARLNADPDRPMLNRAVQRTYPPGSTFKVVTAAAALDAGVVRNLDEATDSPTPTPCRGRGPG</sequence>
<dbReference type="PANTHER" id="PTHR30627:SF24">
    <property type="entry name" value="PENICILLIN-BINDING PROTEIN 4B"/>
    <property type="match status" value="1"/>
</dbReference>
<proteinExistence type="predicted"/>
<dbReference type="Pfam" id="PF00905">
    <property type="entry name" value="Transpeptidase"/>
    <property type="match status" value="1"/>
</dbReference>
<reference evidence="2" key="2">
    <citation type="submission" date="2024-07" db="EMBL/GenBank/DDBJ databases">
        <title>Streptomyces haneummycinica sp. nov., a new antibiotic-producing actinobacterium isolated from marine sediment.</title>
        <authorList>
            <person name="Uemura M."/>
            <person name="Hamada M."/>
            <person name="Hirano S."/>
            <person name="Kobayashi K."/>
            <person name="Ohshiro T."/>
            <person name="Kobayashi T."/>
            <person name="Terahara T."/>
        </authorList>
    </citation>
    <scope>NUCLEOTIDE SEQUENCE</scope>
    <source>
        <strain evidence="2">KM77-8</strain>
    </source>
</reference>
<dbReference type="InterPro" id="IPR001460">
    <property type="entry name" value="PCN-bd_Tpept"/>
</dbReference>
<evidence type="ECO:0000259" key="1">
    <source>
        <dbReference type="Pfam" id="PF00905"/>
    </source>
</evidence>
<organism evidence="2">
    <name type="scientific">Streptomyces haneummycinicus</name>
    <dbReference type="NCBI Taxonomy" id="3074435"/>
    <lineage>
        <taxon>Bacteria</taxon>
        <taxon>Bacillati</taxon>
        <taxon>Actinomycetota</taxon>
        <taxon>Actinomycetes</taxon>
        <taxon>Kitasatosporales</taxon>
        <taxon>Streptomycetaceae</taxon>
        <taxon>Streptomyces</taxon>
    </lineage>
</organism>
<dbReference type="GO" id="GO:0005886">
    <property type="term" value="C:plasma membrane"/>
    <property type="evidence" value="ECO:0007669"/>
    <property type="project" value="TreeGrafter"/>
</dbReference>
<accession>A0AAT9HD01</accession>
<protein>
    <recommendedName>
        <fullName evidence="1">Penicillin-binding protein transpeptidase domain-containing protein</fullName>
    </recommendedName>
</protein>
<dbReference type="GO" id="GO:0071555">
    <property type="term" value="P:cell wall organization"/>
    <property type="evidence" value="ECO:0007669"/>
    <property type="project" value="TreeGrafter"/>
</dbReference>
<dbReference type="InterPro" id="IPR012338">
    <property type="entry name" value="Beta-lactam/transpept-like"/>
</dbReference>
<name>A0AAT9HD01_9ACTN</name>
<dbReference type="AlphaFoldDB" id="A0AAT9HD01"/>
<dbReference type="SUPFAM" id="SSF56601">
    <property type="entry name" value="beta-lactamase/transpeptidase-like"/>
    <property type="match status" value="1"/>
</dbReference>